<dbReference type="PANTHER" id="PTHR42879:SF2">
    <property type="entry name" value="3-OXOACYL-[ACYL-CARRIER-PROTEIN] REDUCTASE FABG"/>
    <property type="match status" value="1"/>
</dbReference>
<dbReference type="InterPro" id="IPR050259">
    <property type="entry name" value="SDR"/>
</dbReference>
<evidence type="ECO:0000313" key="4">
    <source>
        <dbReference type="Proteomes" id="UP000190044"/>
    </source>
</evidence>
<dbReference type="OrthoDB" id="9804774at2"/>
<dbReference type="SUPFAM" id="SSF51735">
    <property type="entry name" value="NAD(P)-binding Rossmann-fold domains"/>
    <property type="match status" value="1"/>
</dbReference>
<dbReference type="Gene3D" id="3.40.50.720">
    <property type="entry name" value="NAD(P)-binding Rossmann-like Domain"/>
    <property type="match status" value="1"/>
</dbReference>
<comment type="similarity">
    <text evidence="1 2">Belongs to the short-chain dehydrogenases/reductases (SDR) family.</text>
</comment>
<dbReference type="PRINTS" id="PR00081">
    <property type="entry name" value="GDHRDH"/>
</dbReference>
<protein>
    <submittedName>
        <fullName evidence="3">NAD(P)-dependent dehydrogenase, short-chain alcohol dehydrogenase family</fullName>
    </submittedName>
</protein>
<dbReference type="InterPro" id="IPR036291">
    <property type="entry name" value="NAD(P)-bd_dom_sf"/>
</dbReference>
<dbReference type="Pfam" id="PF00106">
    <property type="entry name" value="adh_short"/>
    <property type="match status" value="1"/>
</dbReference>
<gene>
    <name evidence="3" type="ORF">SAMN06295937_101934</name>
</gene>
<organism evidence="3 4">
    <name type="scientific">Sphingopyxis flava</name>
    <dbReference type="NCBI Taxonomy" id="1507287"/>
    <lineage>
        <taxon>Bacteria</taxon>
        <taxon>Pseudomonadati</taxon>
        <taxon>Pseudomonadota</taxon>
        <taxon>Alphaproteobacteria</taxon>
        <taxon>Sphingomonadales</taxon>
        <taxon>Sphingomonadaceae</taxon>
        <taxon>Sphingopyxis</taxon>
    </lineage>
</organism>
<accession>A0A1T5E6T7</accession>
<dbReference type="CDD" id="cd05233">
    <property type="entry name" value="SDR_c"/>
    <property type="match status" value="1"/>
</dbReference>
<proteinExistence type="inferred from homology"/>
<evidence type="ECO:0000256" key="2">
    <source>
        <dbReference type="RuleBase" id="RU000363"/>
    </source>
</evidence>
<name>A0A1T5E6T7_9SPHN</name>
<dbReference type="PANTHER" id="PTHR42879">
    <property type="entry name" value="3-OXOACYL-(ACYL-CARRIER-PROTEIN) REDUCTASE"/>
    <property type="match status" value="1"/>
</dbReference>
<dbReference type="RefSeq" id="WP_079639437.1">
    <property type="nucleotide sequence ID" value="NZ_FUYP01000019.1"/>
</dbReference>
<evidence type="ECO:0000313" key="3">
    <source>
        <dbReference type="EMBL" id="SKB79579.1"/>
    </source>
</evidence>
<dbReference type="InterPro" id="IPR002347">
    <property type="entry name" value="SDR_fam"/>
</dbReference>
<evidence type="ECO:0000256" key="1">
    <source>
        <dbReference type="ARBA" id="ARBA00006484"/>
    </source>
</evidence>
<sequence>MKLGIEGKRALVTCSDCGVGKDIALTLAAEGVHLVVHGTDRSATEGAVAAIIGDGGWAEGVVGDLSTAQGAAGVIETVLAKGGVDILVNNAGNSASTLPDWLSIPEAVWERSFSTNVICAVRTIRAFTPAMLAKGWGRIINISNQGMSSASSSIADHQASAAACVSLTVSLAQSLAGTGVTANVISSRSGPDFNGRGWRAPRMTAVQHKDIGYNGREYVGQALHLTDGATNSARQISAAVALLASELSDMTNGASLDVGGANALH</sequence>
<dbReference type="PRINTS" id="PR00080">
    <property type="entry name" value="SDRFAMILY"/>
</dbReference>
<dbReference type="Proteomes" id="UP000190044">
    <property type="component" value="Unassembled WGS sequence"/>
</dbReference>
<keyword evidence="4" id="KW-1185">Reference proteome</keyword>
<dbReference type="AlphaFoldDB" id="A0A1T5E6T7"/>
<dbReference type="EMBL" id="FUYP01000019">
    <property type="protein sequence ID" value="SKB79579.1"/>
    <property type="molecule type" value="Genomic_DNA"/>
</dbReference>
<reference evidence="4" key="1">
    <citation type="submission" date="2017-02" db="EMBL/GenBank/DDBJ databases">
        <authorList>
            <person name="Varghese N."/>
            <person name="Submissions S."/>
        </authorList>
    </citation>
    <scope>NUCLEOTIDE SEQUENCE [LARGE SCALE GENOMIC DNA]</scope>
    <source>
        <strain evidence="4">R11H</strain>
    </source>
</reference>